<evidence type="ECO:0000259" key="1">
    <source>
        <dbReference type="Pfam" id="PF14534"/>
    </source>
</evidence>
<gene>
    <name evidence="2" type="ORF">FNU79_02525</name>
</gene>
<dbReference type="Proteomes" id="UP000316092">
    <property type="component" value="Unassembled WGS sequence"/>
</dbReference>
<organism evidence="2 3">
    <name type="scientific">Deinococcus detaillensis</name>
    <dbReference type="NCBI Taxonomy" id="2592048"/>
    <lineage>
        <taxon>Bacteria</taxon>
        <taxon>Thermotogati</taxon>
        <taxon>Deinococcota</taxon>
        <taxon>Deinococci</taxon>
        <taxon>Deinococcales</taxon>
        <taxon>Deinococcaceae</taxon>
        <taxon>Deinococcus</taxon>
    </lineage>
</organism>
<keyword evidence="3" id="KW-1185">Reference proteome</keyword>
<dbReference type="InterPro" id="IPR027843">
    <property type="entry name" value="DUF4440"/>
</dbReference>
<accession>A0A553V6N8</accession>
<evidence type="ECO:0000313" key="2">
    <source>
        <dbReference type="EMBL" id="TSA88118.1"/>
    </source>
</evidence>
<evidence type="ECO:0000313" key="3">
    <source>
        <dbReference type="Proteomes" id="UP000316092"/>
    </source>
</evidence>
<dbReference type="SUPFAM" id="SSF54427">
    <property type="entry name" value="NTF2-like"/>
    <property type="match status" value="1"/>
</dbReference>
<comment type="caution">
    <text evidence="2">The sequence shown here is derived from an EMBL/GenBank/DDBJ whole genome shotgun (WGS) entry which is preliminary data.</text>
</comment>
<reference evidence="2 3" key="1">
    <citation type="submission" date="2019-07" db="EMBL/GenBank/DDBJ databases">
        <title>Deinococcus detaillus sp. nov., isolated from humus soil in Antarctica.</title>
        <authorList>
            <person name="Zhang K."/>
        </authorList>
    </citation>
    <scope>NUCLEOTIDE SEQUENCE [LARGE SCALE GENOMIC DNA]</scope>
    <source>
        <strain evidence="2 3">H1</strain>
    </source>
</reference>
<dbReference type="AlphaFoldDB" id="A0A553V6N8"/>
<sequence length="116" mass="12405">MDADTPPALAEVLALDDAWNRGYQSRDAGLLGGVLADDWLALFADGGVATKLQLLADVPSNPEAALSFERQTAQLYGDTAVVRGSLTANGQYVQSFLRIYARRAGRWQAVAVQVVP</sequence>
<proteinExistence type="predicted"/>
<dbReference type="Pfam" id="PF14534">
    <property type="entry name" value="DUF4440"/>
    <property type="match status" value="1"/>
</dbReference>
<feature type="domain" description="DUF4440" evidence="1">
    <location>
        <begin position="12"/>
        <end position="108"/>
    </location>
</feature>
<name>A0A553V6N8_9DEIO</name>
<dbReference type="InterPro" id="IPR032710">
    <property type="entry name" value="NTF2-like_dom_sf"/>
</dbReference>
<dbReference type="Gene3D" id="3.10.450.50">
    <property type="match status" value="1"/>
</dbReference>
<dbReference type="EMBL" id="VKDB01000001">
    <property type="protein sequence ID" value="TSA88118.1"/>
    <property type="molecule type" value="Genomic_DNA"/>
</dbReference>
<dbReference type="OrthoDB" id="69402at2"/>
<protein>
    <submittedName>
        <fullName evidence="2">Nuclear transport factor 2 family protein</fullName>
    </submittedName>
</protein>
<dbReference type="RefSeq" id="WP_143719281.1">
    <property type="nucleotide sequence ID" value="NZ_VKDB01000001.1"/>
</dbReference>